<feature type="transmembrane region" description="Helical" evidence="11">
    <location>
        <begin position="149"/>
        <end position="176"/>
    </location>
</feature>
<evidence type="ECO:0000256" key="9">
    <source>
        <dbReference type="ARBA" id="ARBA00023136"/>
    </source>
</evidence>
<dbReference type="RefSeq" id="WP_380863143.1">
    <property type="nucleotide sequence ID" value="NZ_JBHRXV010000011.1"/>
</dbReference>
<evidence type="ECO:0000256" key="3">
    <source>
        <dbReference type="ARBA" id="ARBA00022676"/>
    </source>
</evidence>
<dbReference type="InterPro" id="IPR018365">
    <property type="entry name" value="Cell_cycle_FtsW-rel_CS"/>
</dbReference>
<feature type="transmembrane region" description="Helical" evidence="11">
    <location>
        <begin position="12"/>
        <end position="36"/>
    </location>
</feature>
<evidence type="ECO:0000313" key="12">
    <source>
        <dbReference type="EMBL" id="MFC3714059.1"/>
    </source>
</evidence>
<feature type="transmembrane region" description="Helical" evidence="11">
    <location>
        <begin position="304"/>
        <end position="331"/>
    </location>
</feature>
<keyword evidence="11" id="KW-0997">Cell inner membrane</keyword>
<keyword evidence="2 11" id="KW-1003">Cell membrane</keyword>
<keyword evidence="7 11" id="KW-0573">Peptidoglycan synthesis</keyword>
<comment type="function">
    <text evidence="11">Peptidoglycan polymerase that is essential for cell wall elongation.</text>
</comment>
<feature type="transmembrane region" description="Helical" evidence="11">
    <location>
        <begin position="271"/>
        <end position="292"/>
    </location>
</feature>
<dbReference type="HAMAP" id="MF_02079">
    <property type="entry name" value="PGT_RodA"/>
    <property type="match status" value="1"/>
</dbReference>
<evidence type="ECO:0000256" key="6">
    <source>
        <dbReference type="ARBA" id="ARBA00022960"/>
    </source>
</evidence>
<gene>
    <name evidence="11 12" type="primary">rodA</name>
    <name evidence="11" type="synonym">mrdB</name>
    <name evidence="12" type="ORF">ACFOMD_15920</name>
</gene>
<feature type="transmembrane region" description="Helical" evidence="11">
    <location>
        <begin position="48"/>
        <end position="66"/>
    </location>
</feature>
<evidence type="ECO:0000256" key="4">
    <source>
        <dbReference type="ARBA" id="ARBA00022679"/>
    </source>
</evidence>
<comment type="catalytic activity">
    <reaction evidence="11">
        <text>[GlcNAc-(1-&gt;4)-Mur2Ac(oyl-L-Ala-gamma-D-Glu-L-Lys-D-Ala-D-Ala)](n)-di-trans,octa-cis-undecaprenyl diphosphate + beta-D-GlcNAc-(1-&gt;4)-Mur2Ac(oyl-L-Ala-gamma-D-Glu-L-Lys-D-Ala-D-Ala)-di-trans,octa-cis-undecaprenyl diphosphate = [GlcNAc-(1-&gt;4)-Mur2Ac(oyl-L-Ala-gamma-D-Glu-L-Lys-D-Ala-D-Ala)](n+1)-di-trans,octa-cis-undecaprenyl diphosphate + di-trans,octa-cis-undecaprenyl diphosphate + H(+)</text>
        <dbReference type="Rhea" id="RHEA:23708"/>
        <dbReference type="Rhea" id="RHEA-COMP:9602"/>
        <dbReference type="Rhea" id="RHEA-COMP:9603"/>
        <dbReference type="ChEBI" id="CHEBI:15378"/>
        <dbReference type="ChEBI" id="CHEBI:58405"/>
        <dbReference type="ChEBI" id="CHEBI:60033"/>
        <dbReference type="ChEBI" id="CHEBI:78435"/>
        <dbReference type="EC" id="2.4.99.28"/>
    </reaction>
</comment>
<dbReference type="PROSITE" id="PS00428">
    <property type="entry name" value="FTSW_RODA_SPOVE"/>
    <property type="match status" value="1"/>
</dbReference>
<feature type="transmembrane region" description="Helical" evidence="11">
    <location>
        <begin position="337"/>
        <end position="358"/>
    </location>
</feature>
<dbReference type="InterPro" id="IPR011923">
    <property type="entry name" value="RodA/MrdB"/>
</dbReference>
<comment type="similarity">
    <text evidence="11">Belongs to the SEDS family. MrdB/RodA subfamily.</text>
</comment>
<evidence type="ECO:0000256" key="7">
    <source>
        <dbReference type="ARBA" id="ARBA00022984"/>
    </source>
</evidence>
<dbReference type="PANTHER" id="PTHR30474">
    <property type="entry name" value="CELL CYCLE PROTEIN"/>
    <property type="match status" value="1"/>
</dbReference>
<keyword evidence="10 11" id="KW-0961">Cell wall biogenesis/degradation</keyword>
<comment type="pathway">
    <text evidence="11">Cell wall biogenesis; peptidoglycan biosynthesis.</text>
</comment>
<comment type="subcellular location">
    <subcellularLocation>
        <location evidence="11">Cell inner membrane</location>
        <topology evidence="11">Multi-pass membrane protein</topology>
    </subcellularLocation>
    <subcellularLocation>
        <location evidence="1">Membrane</location>
        <topology evidence="1">Multi-pass membrane protein</topology>
    </subcellularLocation>
</comment>
<keyword evidence="3 11" id="KW-0328">Glycosyltransferase</keyword>
<dbReference type="EC" id="2.4.99.28" evidence="11"/>
<reference evidence="13" key="1">
    <citation type="journal article" date="2019" name="Int. J. Syst. Evol. Microbiol.">
        <title>The Global Catalogue of Microorganisms (GCM) 10K type strain sequencing project: providing services to taxonomists for standard genome sequencing and annotation.</title>
        <authorList>
            <consortium name="The Broad Institute Genomics Platform"/>
            <consortium name="The Broad Institute Genome Sequencing Center for Infectious Disease"/>
            <person name="Wu L."/>
            <person name="Ma J."/>
        </authorList>
    </citation>
    <scope>NUCLEOTIDE SEQUENCE [LARGE SCALE GENOMIC DNA]</scope>
    <source>
        <strain evidence="13">KCTC 42644</strain>
    </source>
</reference>
<keyword evidence="5 11" id="KW-0812">Transmembrane</keyword>
<evidence type="ECO:0000256" key="2">
    <source>
        <dbReference type="ARBA" id="ARBA00022475"/>
    </source>
</evidence>
<keyword evidence="8 11" id="KW-1133">Transmembrane helix</keyword>
<feature type="transmembrane region" description="Helical" evidence="11">
    <location>
        <begin position="183"/>
        <end position="202"/>
    </location>
</feature>
<dbReference type="EMBL" id="JBHRXV010000011">
    <property type="protein sequence ID" value="MFC3714059.1"/>
    <property type="molecule type" value="Genomic_DNA"/>
</dbReference>
<protein>
    <recommendedName>
        <fullName evidence="11">Peptidoglycan glycosyltransferase MrdB</fullName>
        <shortName evidence="11">PGT</shortName>
        <ecNumber evidence="11">2.4.99.28</ecNumber>
    </recommendedName>
    <alternativeName>
        <fullName evidence="11">Cell elongation protein RodA</fullName>
    </alternativeName>
    <alternativeName>
        <fullName evidence="11">Cell wall polymerase</fullName>
    </alternativeName>
    <alternativeName>
        <fullName evidence="11">Peptidoglycan polymerase</fullName>
        <shortName evidence="11">PG polymerase</shortName>
    </alternativeName>
</protein>
<dbReference type="Pfam" id="PF01098">
    <property type="entry name" value="FTSW_RODA_SPOVE"/>
    <property type="match status" value="1"/>
</dbReference>
<accession>A0ABV7XH71</accession>
<sequence length="374" mass="40561">MLNTSLPDKLRLLPWSVIFVIIAIGSFGIAVLYSAAGGSMEPWALTQSIRFAVLLVAMLAVAQIDIEVWIKYAYPLYAVILVLLTVVEIFGKIGMGAQRWIDLGVIRLQPSEFMKLAIILALARYYHYLPRAFIESPRALWPPVLMIGVPMMLVMAQPDLGTSLMIAFGGVAMLFLAGVRLRWFIGAGVAVAAALPVVYSMLRPYQQRRVLTFLDPAADPLGAGYHITQSKIAIGSGGIFGKGYLNGTQSHLEYLPEKHTDFIFSTMAEEWGLMGGLFIFGAYAIVIGWGISVSITGRTPFAKLAAMGLTCTVFFYLMINALMVMGLAPVVGIPMPLVSYGGSAMMTVLLTMGVLMSIARERHRPMLGGGPSSL</sequence>
<keyword evidence="13" id="KW-1185">Reference proteome</keyword>
<evidence type="ECO:0000313" key="13">
    <source>
        <dbReference type="Proteomes" id="UP001595615"/>
    </source>
</evidence>
<organism evidence="12 13">
    <name type="scientific">Sphingoaurantiacus capsulatus</name>
    <dbReference type="NCBI Taxonomy" id="1771310"/>
    <lineage>
        <taxon>Bacteria</taxon>
        <taxon>Pseudomonadati</taxon>
        <taxon>Pseudomonadota</taxon>
        <taxon>Alphaproteobacteria</taxon>
        <taxon>Sphingomonadales</taxon>
        <taxon>Sphingosinicellaceae</taxon>
        <taxon>Sphingoaurantiacus</taxon>
    </lineage>
</organism>
<keyword evidence="9 11" id="KW-0472">Membrane</keyword>
<evidence type="ECO:0000256" key="11">
    <source>
        <dbReference type="HAMAP-Rule" id="MF_02079"/>
    </source>
</evidence>
<evidence type="ECO:0000256" key="5">
    <source>
        <dbReference type="ARBA" id="ARBA00022692"/>
    </source>
</evidence>
<dbReference type="InterPro" id="IPR001182">
    <property type="entry name" value="FtsW/RodA"/>
</dbReference>
<evidence type="ECO:0000256" key="8">
    <source>
        <dbReference type="ARBA" id="ARBA00022989"/>
    </source>
</evidence>
<evidence type="ECO:0000256" key="1">
    <source>
        <dbReference type="ARBA" id="ARBA00004141"/>
    </source>
</evidence>
<keyword evidence="4 11" id="KW-0808">Transferase</keyword>
<comment type="caution">
    <text evidence="12">The sequence shown here is derived from an EMBL/GenBank/DDBJ whole genome shotgun (WGS) entry which is preliminary data.</text>
</comment>
<evidence type="ECO:0000256" key="10">
    <source>
        <dbReference type="ARBA" id="ARBA00023316"/>
    </source>
</evidence>
<name>A0ABV7XH71_9SPHN</name>
<dbReference type="Proteomes" id="UP001595615">
    <property type="component" value="Unassembled WGS sequence"/>
</dbReference>
<keyword evidence="6 11" id="KW-0133">Cell shape</keyword>
<proteinExistence type="inferred from homology"/>
<feature type="transmembrane region" description="Helical" evidence="11">
    <location>
        <begin position="72"/>
        <end position="91"/>
    </location>
</feature>
<dbReference type="PANTHER" id="PTHR30474:SF1">
    <property type="entry name" value="PEPTIDOGLYCAN GLYCOSYLTRANSFERASE MRDB"/>
    <property type="match status" value="1"/>
</dbReference>
<dbReference type="NCBIfam" id="TIGR02210">
    <property type="entry name" value="rodA_shape"/>
    <property type="match status" value="1"/>
</dbReference>